<feature type="compositionally biased region" description="Basic and acidic residues" evidence="6">
    <location>
        <begin position="34"/>
        <end position="95"/>
    </location>
</feature>
<dbReference type="GO" id="GO:0006412">
    <property type="term" value="P:translation"/>
    <property type="evidence" value="ECO:0007669"/>
    <property type="project" value="UniProtKB-UniRule"/>
</dbReference>
<feature type="region of interest" description="Disordered" evidence="6">
    <location>
        <begin position="1"/>
        <end position="105"/>
    </location>
</feature>
<dbReference type="PANTHER" id="PTHR23413">
    <property type="entry name" value="60S RIBOSOMAL PROTEIN L32 AND DNA-DIRECTED RNA POLYMERASE II, SUBUNIT N"/>
    <property type="match status" value="1"/>
</dbReference>
<feature type="compositionally biased region" description="Basic and acidic residues" evidence="6">
    <location>
        <begin position="1"/>
        <end position="15"/>
    </location>
</feature>
<evidence type="ECO:0000256" key="3">
    <source>
        <dbReference type="ARBA" id="ARBA00023274"/>
    </source>
</evidence>
<dbReference type="PANTHER" id="PTHR23413:SF1">
    <property type="entry name" value="RIBOSOMAL PROTEIN L32"/>
    <property type="match status" value="1"/>
</dbReference>
<dbReference type="SMART" id="SM01393">
    <property type="entry name" value="Ribosomal_L32e"/>
    <property type="match status" value="1"/>
</dbReference>
<dbReference type="InterPro" id="IPR001515">
    <property type="entry name" value="Ribosomal_eL32"/>
</dbReference>
<evidence type="ECO:0000313" key="7">
    <source>
        <dbReference type="EMBL" id="AKQ01057.1"/>
    </source>
</evidence>
<protein>
    <recommendedName>
        <fullName evidence="4 5">Large ribosomal subunit protein eL32</fullName>
    </recommendedName>
</protein>
<evidence type="ECO:0000256" key="4">
    <source>
        <dbReference type="ARBA" id="ARBA00035229"/>
    </source>
</evidence>
<comment type="similarity">
    <text evidence="1 5">Belongs to the eukaryotic ribosomal protein eL32 family.</text>
</comment>
<dbReference type="AlphaFoldDB" id="A0A0H4T3U5"/>
<dbReference type="GO" id="GO:0003735">
    <property type="term" value="F:structural constituent of ribosome"/>
    <property type="evidence" value="ECO:0007669"/>
    <property type="project" value="InterPro"/>
</dbReference>
<evidence type="ECO:0000256" key="5">
    <source>
        <dbReference type="HAMAP-Rule" id="MF_00810"/>
    </source>
</evidence>
<dbReference type="GO" id="GO:0022625">
    <property type="term" value="C:cytosolic large ribosomal subunit"/>
    <property type="evidence" value="ECO:0007669"/>
    <property type="project" value="TreeGrafter"/>
</dbReference>
<dbReference type="EMBL" id="KT006949">
    <property type="protein sequence ID" value="AKQ01057.1"/>
    <property type="molecule type" value="Genomic_DNA"/>
</dbReference>
<name>A0A0H4T3U5_9EURY</name>
<dbReference type="Pfam" id="PF01655">
    <property type="entry name" value="Ribosomal_L32e"/>
    <property type="match status" value="1"/>
</dbReference>
<evidence type="ECO:0000256" key="2">
    <source>
        <dbReference type="ARBA" id="ARBA00022980"/>
    </source>
</evidence>
<feature type="compositionally biased region" description="Low complexity" evidence="6">
    <location>
        <begin position="23"/>
        <end position="33"/>
    </location>
</feature>
<dbReference type="InterPro" id="IPR036351">
    <property type="entry name" value="Ribosomal_eL32_sf"/>
</dbReference>
<dbReference type="InterPro" id="IPR023654">
    <property type="entry name" value="Ribosomal_eL32_arc"/>
</dbReference>
<reference evidence="7" key="1">
    <citation type="journal article" date="2015" name="ISME J.">
        <title>Aquifer environment selects for microbial species cohorts in sediment and groundwater.</title>
        <authorList>
            <person name="Hug L.A."/>
            <person name="Thomas B.C."/>
            <person name="Brown C.T."/>
            <person name="Frischkorn K.R."/>
            <person name="Williams K.H."/>
            <person name="Tringe S.G."/>
            <person name="Banfield J.F."/>
        </authorList>
    </citation>
    <scope>NUCLEOTIDE SEQUENCE</scope>
</reference>
<accession>A0A0H4T3U5</accession>
<gene>
    <name evidence="5" type="primary">rpl32e</name>
</gene>
<dbReference type="HAMAP" id="MF_00810">
    <property type="entry name" value="Ribosomal_eL32"/>
    <property type="match status" value="1"/>
</dbReference>
<keyword evidence="2 5" id="KW-0689">Ribosomal protein</keyword>
<evidence type="ECO:0000256" key="6">
    <source>
        <dbReference type="SAM" id="MobiDB-lite"/>
    </source>
</evidence>
<sequence length="229" mass="25179">MAKDEKRADEAEAPPKKGKPKAGKAQAPAPSGGDKARKSDELKLASKADEESEADAREGQDEAEGEAPKAGKGEGARKTRAEGKAKRAPKAPERKGRPRPTLDALTTEALKQRKAKDAQRPEFHRQEWFRYQRLGDKWRAPQGIQSKMRRHWGTHADVVSIGYRGPKAARGLHPSGFSEVLIHNAGGLEGLDPAREAVRIAGSVGRRKRQEIQDGAKKLGIRVLNWRQL</sequence>
<proteinExistence type="inferred from homology"/>
<organism evidence="7">
    <name type="scientific">uncultured euryarchaeote Rifle_16ft_4_minimus_14142</name>
    <dbReference type="NCBI Taxonomy" id="1665188"/>
    <lineage>
        <taxon>Archaea</taxon>
        <taxon>Methanobacteriati</taxon>
        <taxon>Methanobacteriota</taxon>
        <taxon>environmental samples</taxon>
    </lineage>
</organism>
<evidence type="ECO:0000256" key="1">
    <source>
        <dbReference type="ARBA" id="ARBA00008431"/>
    </source>
</evidence>
<keyword evidence="3 5" id="KW-0687">Ribonucleoprotein</keyword>
<dbReference type="NCBIfam" id="NF006332">
    <property type="entry name" value="PRK08562.1"/>
    <property type="match status" value="1"/>
</dbReference>
<dbReference type="CDD" id="cd00513">
    <property type="entry name" value="Ribosomal_L32_L32e"/>
    <property type="match status" value="1"/>
</dbReference>
<dbReference type="SUPFAM" id="SSF52042">
    <property type="entry name" value="Ribosomal protein L32e"/>
    <property type="match status" value="1"/>
</dbReference>